<name>A0A6A8DIV3_9BACI</name>
<feature type="transmembrane region" description="Helical" evidence="1">
    <location>
        <begin position="276"/>
        <end position="299"/>
    </location>
</feature>
<dbReference type="OrthoDB" id="2987886at2"/>
<evidence type="ECO:0000313" key="2">
    <source>
        <dbReference type="EMBL" id="MRH44386.1"/>
    </source>
</evidence>
<comment type="caution">
    <text evidence="2">The sequence shown here is derived from an EMBL/GenBank/DDBJ whole genome shotgun (WGS) entry which is preliminary data.</text>
</comment>
<dbReference type="PANTHER" id="PTHR41324:SF1">
    <property type="entry name" value="DUF2232 DOMAIN-CONTAINING PROTEIN"/>
    <property type="match status" value="1"/>
</dbReference>
<reference evidence="2" key="1">
    <citation type="submission" date="2019-11" db="EMBL/GenBank/DDBJ databases">
        <authorList>
            <person name="Li J."/>
        </authorList>
    </citation>
    <scope>NUCLEOTIDE SEQUENCE</scope>
    <source>
        <strain evidence="2">B6B</strain>
    </source>
</reference>
<feature type="transmembrane region" description="Helical" evidence="1">
    <location>
        <begin position="12"/>
        <end position="44"/>
    </location>
</feature>
<feature type="transmembrane region" description="Helical" evidence="1">
    <location>
        <begin position="238"/>
        <end position="264"/>
    </location>
</feature>
<evidence type="ECO:0000256" key="1">
    <source>
        <dbReference type="SAM" id="Phobius"/>
    </source>
</evidence>
<organism evidence="2 3">
    <name type="scientific">Aquibacillus halophilus</name>
    <dbReference type="NCBI Taxonomy" id="930132"/>
    <lineage>
        <taxon>Bacteria</taxon>
        <taxon>Bacillati</taxon>
        <taxon>Bacillota</taxon>
        <taxon>Bacilli</taxon>
        <taxon>Bacillales</taxon>
        <taxon>Bacillaceae</taxon>
        <taxon>Aquibacillus</taxon>
    </lineage>
</organism>
<feature type="transmembrane region" description="Helical" evidence="1">
    <location>
        <begin position="56"/>
        <end position="88"/>
    </location>
</feature>
<protein>
    <submittedName>
        <fullName evidence="2">DUF2232 domain-containing protein</fullName>
    </submittedName>
</protein>
<evidence type="ECO:0000313" key="3">
    <source>
        <dbReference type="Proteomes" id="UP000799092"/>
    </source>
</evidence>
<dbReference type="EMBL" id="WJNG01000015">
    <property type="protein sequence ID" value="MRH44386.1"/>
    <property type="molecule type" value="Genomic_DNA"/>
</dbReference>
<dbReference type="Pfam" id="PF09991">
    <property type="entry name" value="DUF2232"/>
    <property type="match status" value="1"/>
</dbReference>
<feature type="transmembrane region" description="Helical" evidence="1">
    <location>
        <begin position="100"/>
        <end position="123"/>
    </location>
</feature>
<proteinExistence type="predicted"/>
<dbReference type="AlphaFoldDB" id="A0A6A8DIV3"/>
<keyword evidence="3" id="KW-1185">Reference proteome</keyword>
<dbReference type="PANTHER" id="PTHR41324">
    <property type="entry name" value="MEMBRANE PROTEIN-RELATED"/>
    <property type="match status" value="1"/>
</dbReference>
<feature type="transmembrane region" description="Helical" evidence="1">
    <location>
        <begin position="168"/>
        <end position="191"/>
    </location>
</feature>
<dbReference type="InterPro" id="IPR018710">
    <property type="entry name" value="DUF2232"/>
</dbReference>
<dbReference type="Proteomes" id="UP000799092">
    <property type="component" value="Unassembled WGS sequence"/>
</dbReference>
<gene>
    <name evidence="2" type="ORF">GH741_17215</name>
</gene>
<dbReference type="RefSeq" id="WP_153737987.1">
    <property type="nucleotide sequence ID" value="NZ_WJNG01000015.1"/>
</dbReference>
<keyword evidence="1" id="KW-0812">Transmembrane</keyword>
<keyword evidence="1" id="KW-0472">Membrane</keyword>
<accession>A0A6A8DIV3</accession>
<feature type="transmembrane region" description="Helical" evidence="1">
    <location>
        <begin position="212"/>
        <end position="232"/>
    </location>
</feature>
<keyword evidence="1" id="KW-1133">Transmembrane helix</keyword>
<sequence length="313" mass="35348">MLEKNLIRQGTMLGAIFLVLLFLSIFVPFVGFITLFILPIPFIIFSARYGWQPSSILFFIIILIASILAMAVSIPLTVLTGLGGILIGSAIHQKLTPYEIWARGTLGFALGFVFIFLFLQLVFNINLLNEFQLAVDESVATSKEMLAQFGLDPSAEDLALITEQMNHLINLTPVVLVIISAILGFITQWIGYKVLNRLDKMDLYFPPFRNFMLPKVVIWIYFIAILFSWFNIESGSMMYQVVINVTSLVGLIITLQGFSFIFYYTYKKKLSKAIPIISILIAVFLPFIGLYLIRILGIIDLGFSLRDRLSDSK</sequence>